<evidence type="ECO:0000256" key="1">
    <source>
        <dbReference type="SAM" id="SignalP"/>
    </source>
</evidence>
<dbReference type="SUPFAM" id="SSF52266">
    <property type="entry name" value="SGNH hydrolase"/>
    <property type="match status" value="1"/>
</dbReference>
<dbReference type="EMBL" id="BAJS01000007">
    <property type="protein sequence ID" value="GAK36450.1"/>
    <property type="molecule type" value="Genomic_DNA"/>
</dbReference>
<evidence type="ECO:0008006" key="4">
    <source>
        <dbReference type="Google" id="ProtNLM"/>
    </source>
</evidence>
<dbReference type="RefSeq" id="WP_024996369.1">
    <property type="nucleotide sequence ID" value="NZ_ATZI01000004.1"/>
</dbReference>
<reference evidence="2 3" key="1">
    <citation type="journal article" date="2015" name="Microbes Environ.">
        <title>Distribution and evolution of nitrogen fixation genes in the phylum bacteroidetes.</title>
        <authorList>
            <person name="Inoue J."/>
            <person name="Oshima K."/>
            <person name="Suda W."/>
            <person name="Sakamoto M."/>
            <person name="Iino T."/>
            <person name="Noda S."/>
            <person name="Hongoh Y."/>
            <person name="Hattori M."/>
            <person name="Ohkuma M."/>
        </authorList>
    </citation>
    <scope>NUCLEOTIDE SEQUENCE [LARGE SCALE GENOMIC DNA]</scope>
    <source>
        <strain evidence="2 3">JCM 15093</strain>
    </source>
</reference>
<dbReference type="Gene3D" id="3.40.50.1110">
    <property type="entry name" value="SGNH hydrolase"/>
    <property type="match status" value="1"/>
</dbReference>
<dbReference type="STRING" id="1121097.GCA_000428125_01599"/>
<gene>
    <name evidence="2" type="ORF">JCM15093_1617</name>
</gene>
<feature type="chain" id="PRO_5001659879" description="SGNH hydrolase-type esterase domain-containing protein" evidence="1">
    <location>
        <begin position="22"/>
        <end position="246"/>
    </location>
</feature>
<dbReference type="AlphaFoldDB" id="A0A069D2A0"/>
<accession>A0A069D2A0</accession>
<sequence>MRQYFGVLFLTILSLPMFAQAQLQQDSVRFCEYIAVKHADAAGWVTRYQTEIDKYVDENKNLKDKSCDVLFLGSSSINLWDNIYQDMAPMKIIRRSYGGAALRDMLYNYSVIARGYNPHSIVLYVENDICNSPEDITIGQTFDFFRVFISKIKRDYPLVPLYVLSIKPSYAREKISSKQKMVNTLLEEYISTLNNVFYVDVASCMYDEKGVLRKDIFKKDNLHMNQTGYDLWTARLKPLLLQHKKS</sequence>
<feature type="signal peptide" evidence="1">
    <location>
        <begin position="1"/>
        <end position="21"/>
    </location>
</feature>
<dbReference type="OrthoDB" id="9805821at2"/>
<proteinExistence type="predicted"/>
<organism evidence="2 3">
    <name type="scientific">Bacteroides graminisolvens DSM 19988 = JCM 15093</name>
    <dbReference type="NCBI Taxonomy" id="1121097"/>
    <lineage>
        <taxon>Bacteria</taxon>
        <taxon>Pseudomonadati</taxon>
        <taxon>Bacteroidota</taxon>
        <taxon>Bacteroidia</taxon>
        <taxon>Bacteroidales</taxon>
        <taxon>Bacteroidaceae</taxon>
        <taxon>Bacteroides</taxon>
    </lineage>
</organism>
<evidence type="ECO:0000313" key="3">
    <source>
        <dbReference type="Proteomes" id="UP000027601"/>
    </source>
</evidence>
<keyword evidence="1" id="KW-0732">Signal</keyword>
<evidence type="ECO:0000313" key="2">
    <source>
        <dbReference type="EMBL" id="GAK36450.1"/>
    </source>
</evidence>
<comment type="caution">
    <text evidence="2">The sequence shown here is derived from an EMBL/GenBank/DDBJ whole genome shotgun (WGS) entry which is preliminary data.</text>
</comment>
<keyword evidence="3" id="KW-1185">Reference proteome</keyword>
<dbReference type="GO" id="GO:0016788">
    <property type="term" value="F:hydrolase activity, acting on ester bonds"/>
    <property type="evidence" value="ECO:0007669"/>
    <property type="project" value="UniProtKB-ARBA"/>
</dbReference>
<protein>
    <recommendedName>
        <fullName evidence="4">SGNH hydrolase-type esterase domain-containing protein</fullName>
    </recommendedName>
</protein>
<dbReference type="eggNOG" id="COG2755">
    <property type="taxonomic scope" value="Bacteria"/>
</dbReference>
<name>A0A069D2A0_9BACE</name>
<dbReference type="Proteomes" id="UP000027601">
    <property type="component" value="Unassembled WGS sequence"/>
</dbReference>
<dbReference type="InterPro" id="IPR036514">
    <property type="entry name" value="SGNH_hydro_sf"/>
</dbReference>